<dbReference type="PROSITE" id="PS00237">
    <property type="entry name" value="G_PROTEIN_RECEP_F1_1"/>
    <property type="match status" value="1"/>
</dbReference>
<evidence type="ECO:0000256" key="5">
    <source>
        <dbReference type="ARBA" id="ARBA00023040"/>
    </source>
</evidence>
<dbReference type="KEGG" id="pmrn:116955711"/>
<feature type="transmembrane region" description="Helical" evidence="10">
    <location>
        <begin position="175"/>
        <end position="198"/>
    </location>
</feature>
<dbReference type="Proteomes" id="UP001318040">
    <property type="component" value="Chromosome 61"/>
</dbReference>
<dbReference type="PANTHER" id="PTHR24249:SF406">
    <property type="entry name" value="G-PROTEIN COUPLED RECEPTORS FAMILY 1 PROFILE DOMAIN-CONTAINING PROTEIN"/>
    <property type="match status" value="1"/>
</dbReference>
<feature type="transmembrane region" description="Helical" evidence="10">
    <location>
        <begin position="137"/>
        <end position="155"/>
    </location>
</feature>
<name>A0AAJ7UCT3_PETMA</name>
<dbReference type="Pfam" id="PF00001">
    <property type="entry name" value="7tm_1"/>
    <property type="match status" value="1"/>
</dbReference>
<feature type="transmembrane region" description="Helical" evidence="10">
    <location>
        <begin position="96"/>
        <end position="117"/>
    </location>
</feature>
<dbReference type="PANTHER" id="PTHR24249">
    <property type="entry name" value="HISTAMINE RECEPTOR-RELATED G-PROTEIN COUPLED RECEPTOR"/>
    <property type="match status" value="1"/>
</dbReference>
<dbReference type="GO" id="GO:0005886">
    <property type="term" value="C:plasma membrane"/>
    <property type="evidence" value="ECO:0007669"/>
    <property type="project" value="UniProtKB-SubCell"/>
</dbReference>
<evidence type="ECO:0000313" key="13">
    <source>
        <dbReference type="RefSeq" id="XP_032832860.1"/>
    </source>
</evidence>
<dbReference type="AlphaFoldDB" id="A0AAJ7UCT3"/>
<evidence type="ECO:0000256" key="6">
    <source>
        <dbReference type="ARBA" id="ARBA00023136"/>
    </source>
</evidence>
<evidence type="ECO:0000256" key="2">
    <source>
        <dbReference type="ARBA" id="ARBA00022475"/>
    </source>
</evidence>
<feature type="transmembrane region" description="Helical" evidence="10">
    <location>
        <begin position="218"/>
        <end position="242"/>
    </location>
</feature>
<feature type="transmembrane region" description="Helical" evidence="10">
    <location>
        <begin position="283"/>
        <end position="301"/>
    </location>
</feature>
<evidence type="ECO:0000256" key="1">
    <source>
        <dbReference type="ARBA" id="ARBA00004651"/>
    </source>
</evidence>
<dbReference type="InterPro" id="IPR017452">
    <property type="entry name" value="GPCR_Rhodpsn_7TM"/>
</dbReference>
<keyword evidence="2" id="KW-1003">Cell membrane</keyword>
<keyword evidence="12" id="KW-1185">Reference proteome</keyword>
<feature type="domain" description="G-protein coupled receptors family 1 profile" evidence="11">
    <location>
        <begin position="76"/>
        <end position="335"/>
    </location>
</feature>
<comment type="similarity">
    <text evidence="9">Belongs to the G-protein coupled receptor 1 family.</text>
</comment>
<protein>
    <submittedName>
        <fullName evidence="13">Trace amine-associated receptor 7b-like</fullName>
    </submittedName>
</protein>
<keyword evidence="6 10" id="KW-0472">Membrane</keyword>
<evidence type="ECO:0000256" key="3">
    <source>
        <dbReference type="ARBA" id="ARBA00022692"/>
    </source>
</evidence>
<evidence type="ECO:0000256" key="4">
    <source>
        <dbReference type="ARBA" id="ARBA00022989"/>
    </source>
</evidence>
<dbReference type="InterPro" id="IPR050569">
    <property type="entry name" value="TAAR"/>
</dbReference>
<sequence>MNPLPSFQRSPSPPPLLQLLLSTPTSSSSPPPPTPNSNHCVSSLYGLSCTPSDLSHMGRSLLLTILFLAILVTLAGNLLIIASIAFFRQLQTRSNVLVTSLAAADLLVGSLIMPFSAVRTAHNCWPYGDLFCRLHTWLDFSATCSSIINLACISAERYISVSDPLRYRQRVTPRVLVAMLTLSWSGLAVYGATFLAGWNVAGMEGVIAAESCPHSCRVFMNVATTFANVGAYVAPMVVMAVANVKTYSVARAQARRVHASGPLDAHGRSRWEAMKREHNATKTMGIIMGVFILLWLPYILLASTEPLFGYGTTPATWEAVNWLPYINSTVNPVLLASFNRTFNGAFRVIFTGRATRPGARGTDLYNLRDRVR</sequence>
<feature type="transmembrane region" description="Helical" evidence="10">
    <location>
        <begin position="61"/>
        <end position="87"/>
    </location>
</feature>
<reference evidence="13" key="1">
    <citation type="submission" date="2025-08" db="UniProtKB">
        <authorList>
            <consortium name="RefSeq"/>
        </authorList>
    </citation>
    <scope>IDENTIFICATION</scope>
    <source>
        <tissue evidence="13">Sperm</tissue>
    </source>
</reference>
<dbReference type="PROSITE" id="PS50262">
    <property type="entry name" value="G_PROTEIN_RECEP_F1_2"/>
    <property type="match status" value="1"/>
</dbReference>
<dbReference type="Gene3D" id="1.20.1070.10">
    <property type="entry name" value="Rhodopsin 7-helix transmembrane proteins"/>
    <property type="match status" value="1"/>
</dbReference>
<keyword evidence="8 9" id="KW-0807">Transducer</keyword>
<dbReference type="InterPro" id="IPR000276">
    <property type="entry name" value="GPCR_Rhodpsn"/>
</dbReference>
<dbReference type="SMART" id="SM01381">
    <property type="entry name" value="7TM_GPCR_Srsx"/>
    <property type="match status" value="1"/>
</dbReference>
<keyword evidence="5 9" id="KW-0297">G-protein coupled receptor</keyword>
<dbReference type="SUPFAM" id="SSF81321">
    <property type="entry name" value="Family A G protein-coupled receptor-like"/>
    <property type="match status" value="1"/>
</dbReference>
<dbReference type="GeneID" id="116955711"/>
<evidence type="ECO:0000256" key="7">
    <source>
        <dbReference type="ARBA" id="ARBA00023170"/>
    </source>
</evidence>
<comment type="subcellular location">
    <subcellularLocation>
        <location evidence="1">Cell membrane</location>
        <topology evidence="1">Multi-pass membrane protein</topology>
    </subcellularLocation>
</comment>
<evidence type="ECO:0000256" key="8">
    <source>
        <dbReference type="ARBA" id="ARBA00023224"/>
    </source>
</evidence>
<keyword evidence="3 9" id="KW-0812">Transmembrane</keyword>
<dbReference type="RefSeq" id="XP_032832860.1">
    <property type="nucleotide sequence ID" value="XM_032976969.1"/>
</dbReference>
<evidence type="ECO:0000259" key="11">
    <source>
        <dbReference type="PROSITE" id="PS50262"/>
    </source>
</evidence>
<gene>
    <name evidence="13" type="primary">LOC116955711</name>
</gene>
<organism evidence="12 13">
    <name type="scientific">Petromyzon marinus</name>
    <name type="common">Sea lamprey</name>
    <dbReference type="NCBI Taxonomy" id="7757"/>
    <lineage>
        <taxon>Eukaryota</taxon>
        <taxon>Metazoa</taxon>
        <taxon>Chordata</taxon>
        <taxon>Craniata</taxon>
        <taxon>Vertebrata</taxon>
        <taxon>Cyclostomata</taxon>
        <taxon>Hyperoartia</taxon>
        <taxon>Petromyzontiformes</taxon>
        <taxon>Petromyzontidae</taxon>
        <taxon>Petromyzon</taxon>
    </lineage>
</organism>
<dbReference type="GO" id="GO:0001594">
    <property type="term" value="F:trace-amine receptor activity"/>
    <property type="evidence" value="ECO:0007669"/>
    <property type="project" value="TreeGrafter"/>
</dbReference>
<proteinExistence type="inferred from homology"/>
<accession>A0AAJ7UCT3</accession>
<keyword evidence="4 10" id="KW-1133">Transmembrane helix</keyword>
<keyword evidence="7 9" id="KW-0675">Receptor</keyword>
<evidence type="ECO:0000256" key="10">
    <source>
        <dbReference type="SAM" id="Phobius"/>
    </source>
</evidence>
<dbReference type="PRINTS" id="PR00237">
    <property type="entry name" value="GPCRRHODOPSN"/>
</dbReference>
<evidence type="ECO:0000256" key="9">
    <source>
        <dbReference type="RuleBase" id="RU000688"/>
    </source>
</evidence>
<evidence type="ECO:0000313" key="12">
    <source>
        <dbReference type="Proteomes" id="UP001318040"/>
    </source>
</evidence>